<gene>
    <name evidence="1" type="ORF">J3U87_00210</name>
</gene>
<dbReference type="Proteomes" id="UP000663929">
    <property type="component" value="Chromosome"/>
</dbReference>
<name>A0A8A4TMT6_SULCO</name>
<keyword evidence="2" id="KW-1185">Reference proteome</keyword>
<dbReference type="EMBL" id="CP071793">
    <property type="protein sequence ID" value="QTD50863.1"/>
    <property type="molecule type" value="Genomic_DNA"/>
</dbReference>
<protein>
    <recommendedName>
        <fullName evidence="3">HEAT repeat-containing protein</fullName>
    </recommendedName>
</protein>
<organism evidence="1 2">
    <name type="scientific">Sulfidibacter corallicola</name>
    <dbReference type="NCBI Taxonomy" id="2818388"/>
    <lineage>
        <taxon>Bacteria</taxon>
        <taxon>Pseudomonadati</taxon>
        <taxon>Acidobacteriota</taxon>
        <taxon>Holophagae</taxon>
        <taxon>Acanthopleuribacterales</taxon>
        <taxon>Acanthopleuribacteraceae</taxon>
        <taxon>Sulfidibacter</taxon>
    </lineage>
</organism>
<dbReference type="SUPFAM" id="SSF48371">
    <property type="entry name" value="ARM repeat"/>
    <property type="match status" value="1"/>
</dbReference>
<accession>A0A8A4TMT6</accession>
<proteinExistence type="predicted"/>
<evidence type="ECO:0008006" key="3">
    <source>
        <dbReference type="Google" id="ProtNLM"/>
    </source>
</evidence>
<dbReference type="AlphaFoldDB" id="A0A8A4TMT6"/>
<evidence type="ECO:0000313" key="2">
    <source>
        <dbReference type="Proteomes" id="UP000663929"/>
    </source>
</evidence>
<evidence type="ECO:0000313" key="1">
    <source>
        <dbReference type="EMBL" id="QTD50863.1"/>
    </source>
</evidence>
<dbReference type="InterPro" id="IPR016024">
    <property type="entry name" value="ARM-type_fold"/>
</dbReference>
<sequence>MLRAQLSGGDRKSIGEVEAAVDLVLGQPVLFKELFALITCDDAIVRSRAANAVERITREHPEWLQPHKQVYLERVLPIAQWEVRSHACQILTRFELEPSEIRTCYNELRGFLDDKSSIVRTFTMQALFDLSRLDPDLAPEVTRTIRHLTESGTPAMRSRGRKLLKAFDHDAKRRKS</sequence>
<dbReference type="RefSeq" id="WP_237380978.1">
    <property type="nucleotide sequence ID" value="NZ_CP071793.1"/>
</dbReference>
<dbReference type="KEGG" id="scor:J3U87_00210"/>
<dbReference type="Gene3D" id="1.25.10.10">
    <property type="entry name" value="Leucine-rich Repeat Variant"/>
    <property type="match status" value="1"/>
</dbReference>
<dbReference type="InterPro" id="IPR011989">
    <property type="entry name" value="ARM-like"/>
</dbReference>
<reference evidence="1" key="1">
    <citation type="submission" date="2021-03" db="EMBL/GenBank/DDBJ databases">
        <title>Acanthopleuribacteraceae sp. M133.</title>
        <authorList>
            <person name="Wang G."/>
        </authorList>
    </citation>
    <scope>NUCLEOTIDE SEQUENCE</scope>
    <source>
        <strain evidence="1">M133</strain>
    </source>
</reference>